<dbReference type="Proteomes" id="UP001432027">
    <property type="component" value="Unassembled WGS sequence"/>
</dbReference>
<evidence type="ECO:0000256" key="1">
    <source>
        <dbReference type="SAM" id="Phobius"/>
    </source>
</evidence>
<keyword evidence="1" id="KW-0472">Membrane</keyword>
<evidence type="ECO:0008006" key="4">
    <source>
        <dbReference type="Google" id="ProtNLM"/>
    </source>
</evidence>
<feature type="transmembrane region" description="Helical" evidence="1">
    <location>
        <begin position="41"/>
        <end position="62"/>
    </location>
</feature>
<sequence length="140" mass="16224">QIIFVICFGEVINSYFSCVYYRRNIILPADARFHLTGWKKVCFLLGIRLIGFMVYTLIYFLLLRIDTPIEEIPPSALWISTKTSSIILKVDVHLYILAFVMLEWGMPVFSVISLIVRELSQELKHGMAHASWATKRLQVN</sequence>
<evidence type="ECO:0000313" key="2">
    <source>
        <dbReference type="EMBL" id="GMS95464.1"/>
    </source>
</evidence>
<protein>
    <recommendedName>
        <fullName evidence="4">G protein-coupled receptor</fullName>
    </recommendedName>
</protein>
<dbReference type="EMBL" id="BTSX01000004">
    <property type="protein sequence ID" value="GMS95464.1"/>
    <property type="molecule type" value="Genomic_DNA"/>
</dbReference>
<name>A0AAV5TME4_9BILA</name>
<keyword evidence="1" id="KW-1133">Transmembrane helix</keyword>
<feature type="transmembrane region" description="Helical" evidence="1">
    <location>
        <begin position="92"/>
        <end position="116"/>
    </location>
</feature>
<feature type="non-terminal residue" evidence="2">
    <location>
        <position position="1"/>
    </location>
</feature>
<proteinExistence type="predicted"/>
<keyword evidence="1" id="KW-0812">Transmembrane</keyword>
<gene>
    <name evidence="2" type="ORF">PENTCL1PPCAC_17639</name>
</gene>
<accession>A0AAV5TME4</accession>
<comment type="caution">
    <text evidence="2">The sequence shown here is derived from an EMBL/GenBank/DDBJ whole genome shotgun (WGS) entry which is preliminary data.</text>
</comment>
<dbReference type="AlphaFoldDB" id="A0AAV5TME4"/>
<keyword evidence="3" id="KW-1185">Reference proteome</keyword>
<organism evidence="2 3">
    <name type="scientific">Pristionchus entomophagus</name>
    <dbReference type="NCBI Taxonomy" id="358040"/>
    <lineage>
        <taxon>Eukaryota</taxon>
        <taxon>Metazoa</taxon>
        <taxon>Ecdysozoa</taxon>
        <taxon>Nematoda</taxon>
        <taxon>Chromadorea</taxon>
        <taxon>Rhabditida</taxon>
        <taxon>Rhabditina</taxon>
        <taxon>Diplogasteromorpha</taxon>
        <taxon>Diplogasteroidea</taxon>
        <taxon>Neodiplogasteridae</taxon>
        <taxon>Pristionchus</taxon>
    </lineage>
</organism>
<reference evidence="2" key="1">
    <citation type="submission" date="2023-10" db="EMBL/GenBank/DDBJ databases">
        <title>Genome assembly of Pristionchus species.</title>
        <authorList>
            <person name="Yoshida K."/>
            <person name="Sommer R.J."/>
        </authorList>
    </citation>
    <scope>NUCLEOTIDE SEQUENCE</scope>
    <source>
        <strain evidence="2">RS0144</strain>
    </source>
</reference>
<evidence type="ECO:0000313" key="3">
    <source>
        <dbReference type="Proteomes" id="UP001432027"/>
    </source>
</evidence>